<keyword evidence="3" id="KW-1185">Reference proteome</keyword>
<gene>
    <name evidence="2" type="ORF">ACFO3J_09515</name>
</gene>
<dbReference type="Proteomes" id="UP001595765">
    <property type="component" value="Unassembled WGS sequence"/>
</dbReference>
<dbReference type="RefSeq" id="WP_386428045.1">
    <property type="nucleotide sequence ID" value="NZ_JBHSBB010000008.1"/>
</dbReference>
<sequence>MHPVVRPRRALALAATALALAACAASGPRTGALDTTADRGMSHCRGHQSVLPDHDYTAGKGGQTLAVLKMLKYYTAKGALPFCDGRPPTRQDTAWARLYADLTRPRL</sequence>
<feature type="chain" id="PRO_5046673741" evidence="1">
    <location>
        <begin position="25"/>
        <end position="107"/>
    </location>
</feature>
<evidence type="ECO:0000313" key="3">
    <source>
        <dbReference type="Proteomes" id="UP001595765"/>
    </source>
</evidence>
<accession>A0ABV8HII4</accession>
<dbReference type="EMBL" id="JBHSBB010000008">
    <property type="protein sequence ID" value="MFC4031715.1"/>
    <property type="molecule type" value="Genomic_DNA"/>
</dbReference>
<protein>
    <submittedName>
        <fullName evidence="2">Uncharacterized protein</fullName>
    </submittedName>
</protein>
<comment type="caution">
    <text evidence="2">The sequence shown here is derived from an EMBL/GenBank/DDBJ whole genome shotgun (WGS) entry which is preliminary data.</text>
</comment>
<keyword evidence="1" id="KW-0732">Signal</keyword>
<proteinExistence type="predicted"/>
<evidence type="ECO:0000256" key="1">
    <source>
        <dbReference type="SAM" id="SignalP"/>
    </source>
</evidence>
<dbReference type="PROSITE" id="PS51257">
    <property type="entry name" value="PROKAR_LIPOPROTEIN"/>
    <property type="match status" value="1"/>
</dbReference>
<name>A0ABV8HII4_9ACTN</name>
<organism evidence="2 3">
    <name type="scientific">Streptomyces polygonati</name>
    <dbReference type="NCBI Taxonomy" id="1617087"/>
    <lineage>
        <taxon>Bacteria</taxon>
        <taxon>Bacillati</taxon>
        <taxon>Actinomycetota</taxon>
        <taxon>Actinomycetes</taxon>
        <taxon>Kitasatosporales</taxon>
        <taxon>Streptomycetaceae</taxon>
        <taxon>Streptomyces</taxon>
    </lineage>
</organism>
<reference evidence="3" key="1">
    <citation type="journal article" date="2019" name="Int. J. Syst. Evol. Microbiol.">
        <title>The Global Catalogue of Microorganisms (GCM) 10K type strain sequencing project: providing services to taxonomists for standard genome sequencing and annotation.</title>
        <authorList>
            <consortium name="The Broad Institute Genomics Platform"/>
            <consortium name="The Broad Institute Genome Sequencing Center for Infectious Disease"/>
            <person name="Wu L."/>
            <person name="Ma J."/>
        </authorList>
    </citation>
    <scope>NUCLEOTIDE SEQUENCE [LARGE SCALE GENOMIC DNA]</scope>
    <source>
        <strain evidence="3">CGMCC 4.7237</strain>
    </source>
</reference>
<evidence type="ECO:0000313" key="2">
    <source>
        <dbReference type="EMBL" id="MFC4031715.1"/>
    </source>
</evidence>
<feature type="signal peptide" evidence="1">
    <location>
        <begin position="1"/>
        <end position="24"/>
    </location>
</feature>